<protein>
    <submittedName>
        <fullName evidence="1">Uncharacterized protein</fullName>
    </submittedName>
</protein>
<name>A0A3N2DKJ0_9GAMM</name>
<evidence type="ECO:0000313" key="1">
    <source>
        <dbReference type="EMBL" id="ROS00310.1"/>
    </source>
</evidence>
<dbReference type="EMBL" id="RKHR01000005">
    <property type="protein sequence ID" value="ROS00310.1"/>
    <property type="molecule type" value="Genomic_DNA"/>
</dbReference>
<proteinExistence type="predicted"/>
<gene>
    <name evidence="1" type="ORF">EDC56_2956</name>
</gene>
<keyword evidence="2" id="KW-1185">Reference proteome</keyword>
<dbReference type="Proteomes" id="UP000275394">
    <property type="component" value="Unassembled WGS sequence"/>
</dbReference>
<evidence type="ECO:0000313" key="2">
    <source>
        <dbReference type="Proteomes" id="UP000275394"/>
    </source>
</evidence>
<dbReference type="AlphaFoldDB" id="A0A3N2DKJ0"/>
<dbReference type="RefSeq" id="WP_123713272.1">
    <property type="nucleotide sequence ID" value="NZ_RKHR01000005.1"/>
</dbReference>
<comment type="caution">
    <text evidence="1">The sequence shown here is derived from an EMBL/GenBank/DDBJ whole genome shotgun (WGS) entry which is preliminary data.</text>
</comment>
<reference evidence="1 2" key="1">
    <citation type="submission" date="2018-11" db="EMBL/GenBank/DDBJ databases">
        <title>Genomic Encyclopedia of Type Strains, Phase IV (KMG-IV): sequencing the most valuable type-strain genomes for metagenomic binning, comparative biology and taxonomic classification.</title>
        <authorList>
            <person name="Goeker M."/>
        </authorList>
    </citation>
    <scope>NUCLEOTIDE SEQUENCE [LARGE SCALE GENOMIC DNA]</scope>
    <source>
        <strain evidence="1 2">DSM 100316</strain>
    </source>
</reference>
<sequence length="158" mass="17746">MLRDVQRRGAQLLGYADQQLSMLAQADEQQHFGFLEAATHHLYQACRCYLAEVAIAYGVSYGELSGDGAVEELLAVFSAKGLNSGELNELHSADWWQLLRRLQSNSLRLEERVRVRQNPAVIAVQVSDDAGLTRSNIVSIRNEMMLLIQRQRSDAQES</sequence>
<organism evidence="1 2">
    <name type="scientific">Sinobacterium caligoides</name>
    <dbReference type="NCBI Taxonomy" id="933926"/>
    <lineage>
        <taxon>Bacteria</taxon>
        <taxon>Pseudomonadati</taxon>
        <taxon>Pseudomonadota</taxon>
        <taxon>Gammaproteobacteria</taxon>
        <taxon>Cellvibrionales</taxon>
        <taxon>Spongiibacteraceae</taxon>
        <taxon>Sinobacterium</taxon>
    </lineage>
</organism>
<accession>A0A3N2DKJ0</accession>